<sequence>MDGVDNWLVELLKVRPHLLGALRLQVGDVGLDTVKQDEHGTGVVDIPLLVCIKSALIVLESLIGSIDDLLSSISLWLGRRDRGRRTGTLAGDVPPETTGLESDPRYQCPQPVVYPTQLQLDYGFRYLEPRHLPSCTGEFPLPRLQNLGGRIGRSRSRVTGDQGTDGAAASGEWQGGVTAGPGRLGCVCAGLRRRGPRQPPGGGAQLRVAWASLRLRRRLDTKKAVTCDGDS</sequence>
<dbReference type="EMBL" id="CM016552">
    <property type="protein sequence ID" value="TKW37092.1"/>
    <property type="molecule type" value="Genomic_DNA"/>
</dbReference>
<keyword evidence="3" id="KW-1185">Reference proteome</keyword>
<protein>
    <submittedName>
        <fullName evidence="2">Uncharacterized protein</fullName>
    </submittedName>
</protein>
<dbReference type="AlphaFoldDB" id="A0A4U6W4T8"/>
<feature type="region of interest" description="Disordered" evidence="1">
    <location>
        <begin position="86"/>
        <end position="106"/>
    </location>
</feature>
<accession>A0A4U6W4T8</accession>
<name>A0A4U6W4T8_SETVI</name>
<reference evidence="2" key="1">
    <citation type="submission" date="2019-03" db="EMBL/GenBank/DDBJ databases">
        <title>WGS assembly of Setaria viridis.</title>
        <authorList>
            <person name="Huang P."/>
            <person name="Jenkins J."/>
            <person name="Grimwood J."/>
            <person name="Barry K."/>
            <person name="Healey A."/>
            <person name="Mamidi S."/>
            <person name="Sreedasyam A."/>
            <person name="Shu S."/>
            <person name="Feldman M."/>
            <person name="Wu J."/>
            <person name="Yu Y."/>
            <person name="Chen C."/>
            <person name="Johnson J."/>
            <person name="Rokhsar D."/>
            <person name="Baxter I."/>
            <person name="Schmutz J."/>
            <person name="Brutnell T."/>
            <person name="Kellogg E."/>
        </authorList>
    </citation>
    <scope>NUCLEOTIDE SEQUENCE [LARGE SCALE GENOMIC DNA]</scope>
</reference>
<dbReference type="Proteomes" id="UP000298652">
    <property type="component" value="Chromosome 1"/>
</dbReference>
<evidence type="ECO:0000313" key="3">
    <source>
        <dbReference type="Proteomes" id="UP000298652"/>
    </source>
</evidence>
<gene>
    <name evidence="2" type="ORF">SEVIR_1G025900v2</name>
</gene>
<evidence type="ECO:0000256" key="1">
    <source>
        <dbReference type="SAM" id="MobiDB-lite"/>
    </source>
</evidence>
<proteinExistence type="predicted"/>
<dbReference type="Gramene" id="TKW37092">
    <property type="protein sequence ID" value="TKW37092"/>
    <property type="gene ID" value="SEVIR_1G025900v2"/>
</dbReference>
<evidence type="ECO:0000313" key="2">
    <source>
        <dbReference type="EMBL" id="TKW37092.1"/>
    </source>
</evidence>
<organism evidence="2 3">
    <name type="scientific">Setaria viridis</name>
    <name type="common">Green bristlegrass</name>
    <name type="synonym">Setaria italica subsp. viridis</name>
    <dbReference type="NCBI Taxonomy" id="4556"/>
    <lineage>
        <taxon>Eukaryota</taxon>
        <taxon>Viridiplantae</taxon>
        <taxon>Streptophyta</taxon>
        <taxon>Embryophyta</taxon>
        <taxon>Tracheophyta</taxon>
        <taxon>Spermatophyta</taxon>
        <taxon>Magnoliopsida</taxon>
        <taxon>Liliopsida</taxon>
        <taxon>Poales</taxon>
        <taxon>Poaceae</taxon>
        <taxon>PACMAD clade</taxon>
        <taxon>Panicoideae</taxon>
        <taxon>Panicodae</taxon>
        <taxon>Paniceae</taxon>
        <taxon>Cenchrinae</taxon>
        <taxon>Setaria</taxon>
    </lineage>
</organism>
<feature type="region of interest" description="Disordered" evidence="1">
    <location>
        <begin position="151"/>
        <end position="176"/>
    </location>
</feature>